<evidence type="ECO:0000256" key="1">
    <source>
        <dbReference type="SAM" id="Phobius"/>
    </source>
</evidence>
<feature type="transmembrane region" description="Helical" evidence="1">
    <location>
        <begin position="525"/>
        <end position="545"/>
    </location>
</feature>
<keyword evidence="1" id="KW-0472">Membrane</keyword>
<dbReference type="AlphaFoldDB" id="A0A7R9EQD6"/>
<name>A0A7R9EQD6_9NEOP</name>
<dbReference type="PANTHER" id="PTHR11533">
    <property type="entry name" value="PROTEASE M1 ZINC METALLOPROTEASE"/>
    <property type="match status" value="1"/>
</dbReference>
<accession>A0A7R9EQD6</accession>
<dbReference type="Pfam" id="PF17900">
    <property type="entry name" value="Peptidase_M1_N"/>
    <property type="match status" value="1"/>
</dbReference>
<proteinExistence type="predicted"/>
<dbReference type="GO" id="GO:0016020">
    <property type="term" value="C:membrane"/>
    <property type="evidence" value="ECO:0007669"/>
    <property type="project" value="TreeGrafter"/>
</dbReference>
<dbReference type="Gene3D" id="2.60.40.1730">
    <property type="entry name" value="tricorn interacting facor f3 domain"/>
    <property type="match status" value="1"/>
</dbReference>
<sequence length="900" mass="99423">MTCPLPLGPLVTSVKTNQSKASLRQQKCFTRTGGHADRDVIHVLSVLSVVERIRLFSSDDRKGAGAGEKLFELLQYYRDRKIRVKPNLAREQLRKERSTLLAPQNSREELRVKGEGARMIHMLIYTAPVRTIIICFEVMESPRTSSCVSRVICVFSHETEPQTEPKIEINRRRVRCADNTTLFIRKCGGRSVRIYRLQADIVERVLPPVQGKPPYYTRPGSIHILPVIGSLVCLVSDVFDHAATEADTSRIKKNEYEDVEPVETNQNLVTMAIIPLSGKIPMVPAGYRTSGPSVPVVGPIKGELRVSGIGRREIAKREREEYKLLIPASLLSNQLFWSLTSRETLLASLTSSSALNAKKSVSPFVLDATRPRLTSGATQSNLLLCCRFLGVESVRPVTSHMKLGGCVPAFVWREIGKPTLSTPDRDSNLVLPVIGSLVYYESGVLDHTATESRRLRCAGYSVTVFRVLTDKPNGKRPLARPRSKWEVNIGMNLTEKRRITENLDGASYRTGLAEKAYKKNKLLNLYFVLSPVIYVCVCVCVCVCVNPGKMSQARGHIRRIDGNSSARTVTDMDKTVDDVALYYSSSKPAMSRPPSGPHGMTQSLEALTMMDGGSGNTVTFGKKRGYVVSRGLAIILGLIFVGGLVATGLLVHKFSSCVDSETSSLSSGVITSERTKGKYNSTTQVKTNTTSDLEVLIPTPMTEVTTSSPPQVPPKAPKLDVRLPRAIKPDSYDIKIIPFIVEGNFTFHGAVSIVLNVTQDTRNVTLHVNDIKVLQDTVEVVEERDTNGFVAVQRISNDSARQFLVLHLAGVLTAGRQYTVRMRYIGNLNDALQGFYRSSYIVNNQTRFFWGWLESWGGGGGVLKSSTRGYPHPKGNALALAVQEGESGGDKWFVQILRYS</sequence>
<dbReference type="GO" id="GO:0042277">
    <property type="term" value="F:peptide binding"/>
    <property type="evidence" value="ECO:0007669"/>
    <property type="project" value="TreeGrafter"/>
</dbReference>
<dbReference type="SUPFAM" id="SSF63737">
    <property type="entry name" value="Leukotriene A4 hydrolase N-terminal domain"/>
    <property type="match status" value="1"/>
</dbReference>
<keyword evidence="1" id="KW-0812">Transmembrane</keyword>
<dbReference type="GO" id="GO:0008270">
    <property type="term" value="F:zinc ion binding"/>
    <property type="evidence" value="ECO:0007669"/>
    <property type="project" value="TreeGrafter"/>
</dbReference>
<feature type="transmembrane region" description="Helical" evidence="1">
    <location>
        <begin position="632"/>
        <end position="651"/>
    </location>
</feature>
<gene>
    <name evidence="3" type="ORF">TBIB3V08_LOCUS745</name>
</gene>
<dbReference type="PANTHER" id="PTHR11533:SF294">
    <property type="entry name" value="THYROTROPIN-RELEASING HORMONE-DEGRADING ECTOENZYME"/>
    <property type="match status" value="1"/>
</dbReference>
<dbReference type="GO" id="GO:0005615">
    <property type="term" value="C:extracellular space"/>
    <property type="evidence" value="ECO:0007669"/>
    <property type="project" value="TreeGrafter"/>
</dbReference>
<reference evidence="3" key="1">
    <citation type="submission" date="2020-11" db="EMBL/GenBank/DDBJ databases">
        <authorList>
            <person name="Tran Van P."/>
        </authorList>
    </citation>
    <scope>NUCLEOTIDE SEQUENCE</scope>
</reference>
<dbReference type="GO" id="GO:0043171">
    <property type="term" value="P:peptide catabolic process"/>
    <property type="evidence" value="ECO:0007669"/>
    <property type="project" value="TreeGrafter"/>
</dbReference>
<dbReference type="InterPro" id="IPR050344">
    <property type="entry name" value="Peptidase_M1_aminopeptidases"/>
</dbReference>
<dbReference type="GO" id="GO:0005737">
    <property type="term" value="C:cytoplasm"/>
    <property type="evidence" value="ECO:0007669"/>
    <property type="project" value="TreeGrafter"/>
</dbReference>
<dbReference type="GO" id="GO:0070006">
    <property type="term" value="F:metalloaminopeptidase activity"/>
    <property type="evidence" value="ECO:0007669"/>
    <property type="project" value="TreeGrafter"/>
</dbReference>
<protein>
    <recommendedName>
        <fullName evidence="2">Aminopeptidase N-like N-terminal domain-containing protein</fullName>
    </recommendedName>
</protein>
<dbReference type="InterPro" id="IPR045357">
    <property type="entry name" value="Aminopeptidase_N-like_N"/>
</dbReference>
<dbReference type="EMBL" id="OD564388">
    <property type="protein sequence ID" value="CAD7438148.1"/>
    <property type="molecule type" value="Genomic_DNA"/>
</dbReference>
<evidence type="ECO:0000259" key="2">
    <source>
        <dbReference type="Pfam" id="PF17900"/>
    </source>
</evidence>
<keyword evidence="1" id="KW-1133">Transmembrane helix</keyword>
<organism evidence="3">
    <name type="scientific">Timema bartmani</name>
    <dbReference type="NCBI Taxonomy" id="61472"/>
    <lineage>
        <taxon>Eukaryota</taxon>
        <taxon>Metazoa</taxon>
        <taxon>Ecdysozoa</taxon>
        <taxon>Arthropoda</taxon>
        <taxon>Hexapoda</taxon>
        <taxon>Insecta</taxon>
        <taxon>Pterygota</taxon>
        <taxon>Neoptera</taxon>
        <taxon>Polyneoptera</taxon>
        <taxon>Phasmatodea</taxon>
        <taxon>Timematodea</taxon>
        <taxon>Timematoidea</taxon>
        <taxon>Timematidae</taxon>
        <taxon>Timema</taxon>
    </lineage>
</organism>
<dbReference type="InterPro" id="IPR042097">
    <property type="entry name" value="Aminopeptidase_N-like_N_sf"/>
</dbReference>
<evidence type="ECO:0000313" key="3">
    <source>
        <dbReference type="EMBL" id="CAD7438148.1"/>
    </source>
</evidence>
<dbReference type="GO" id="GO:0006508">
    <property type="term" value="P:proteolysis"/>
    <property type="evidence" value="ECO:0007669"/>
    <property type="project" value="TreeGrafter"/>
</dbReference>
<feature type="domain" description="Aminopeptidase N-like N-terminal" evidence="2">
    <location>
        <begin position="728"/>
        <end position="848"/>
    </location>
</feature>